<reference evidence="2" key="1">
    <citation type="submission" date="2014-09" db="EMBL/GenBank/DDBJ databases">
        <authorList>
            <person name="Magalhaes I.L.F."/>
            <person name="Oliveira U."/>
            <person name="Santos F.R."/>
            <person name="Vidigal T.H.D.A."/>
            <person name="Brescovit A.D."/>
            <person name="Santos A.J."/>
        </authorList>
    </citation>
    <scope>NUCLEOTIDE SEQUENCE</scope>
    <source>
        <tissue evidence="2">Shoot tissue taken approximately 20 cm above the soil surface</tissue>
    </source>
</reference>
<reference evidence="2" key="2">
    <citation type="journal article" date="2015" name="Data Brief">
        <title>Shoot transcriptome of the giant reed, Arundo donax.</title>
        <authorList>
            <person name="Barrero R.A."/>
            <person name="Guerrero F.D."/>
            <person name="Moolhuijzen P."/>
            <person name="Goolsby J.A."/>
            <person name="Tidwell J."/>
            <person name="Bellgard S.E."/>
            <person name="Bellgard M.I."/>
        </authorList>
    </citation>
    <scope>NUCLEOTIDE SEQUENCE</scope>
    <source>
        <tissue evidence="2">Shoot tissue taken approximately 20 cm above the soil surface</tissue>
    </source>
</reference>
<keyword evidence="1" id="KW-0472">Membrane</keyword>
<feature type="transmembrane region" description="Helical" evidence="1">
    <location>
        <begin position="55"/>
        <end position="79"/>
    </location>
</feature>
<dbReference type="EMBL" id="GBRH01166483">
    <property type="protein sequence ID" value="JAE31413.1"/>
    <property type="molecule type" value="Transcribed_RNA"/>
</dbReference>
<accession>A0A0A9HES3</accession>
<organism evidence="2">
    <name type="scientific">Arundo donax</name>
    <name type="common">Giant reed</name>
    <name type="synonym">Donax arundinaceus</name>
    <dbReference type="NCBI Taxonomy" id="35708"/>
    <lineage>
        <taxon>Eukaryota</taxon>
        <taxon>Viridiplantae</taxon>
        <taxon>Streptophyta</taxon>
        <taxon>Embryophyta</taxon>
        <taxon>Tracheophyta</taxon>
        <taxon>Spermatophyta</taxon>
        <taxon>Magnoliopsida</taxon>
        <taxon>Liliopsida</taxon>
        <taxon>Poales</taxon>
        <taxon>Poaceae</taxon>
        <taxon>PACMAD clade</taxon>
        <taxon>Arundinoideae</taxon>
        <taxon>Arundineae</taxon>
        <taxon>Arundo</taxon>
    </lineage>
</organism>
<proteinExistence type="predicted"/>
<keyword evidence="1" id="KW-0812">Transmembrane</keyword>
<sequence>MDMGITNYICYCFPFIKGLCIDDSLLDAFVEHCVVIHSVNAYCPSTLSKLALSNWYMICLHLRLLITFSASFVVMALLIEFVIQPISMNDSYLYI</sequence>
<evidence type="ECO:0000313" key="2">
    <source>
        <dbReference type="EMBL" id="JAE31413.1"/>
    </source>
</evidence>
<dbReference type="AlphaFoldDB" id="A0A0A9HES3"/>
<keyword evidence="1" id="KW-1133">Transmembrane helix</keyword>
<name>A0A0A9HES3_ARUDO</name>
<evidence type="ECO:0000256" key="1">
    <source>
        <dbReference type="SAM" id="Phobius"/>
    </source>
</evidence>
<protein>
    <submittedName>
        <fullName evidence="2">Uncharacterized protein</fullName>
    </submittedName>
</protein>